<organism evidence="3 4">
    <name type="scientific">Panicum virgatum</name>
    <name type="common">Blackwell switchgrass</name>
    <dbReference type="NCBI Taxonomy" id="38727"/>
    <lineage>
        <taxon>Eukaryota</taxon>
        <taxon>Viridiplantae</taxon>
        <taxon>Streptophyta</taxon>
        <taxon>Embryophyta</taxon>
        <taxon>Tracheophyta</taxon>
        <taxon>Spermatophyta</taxon>
        <taxon>Magnoliopsida</taxon>
        <taxon>Liliopsida</taxon>
        <taxon>Poales</taxon>
        <taxon>Poaceae</taxon>
        <taxon>PACMAD clade</taxon>
        <taxon>Panicoideae</taxon>
        <taxon>Panicodae</taxon>
        <taxon>Paniceae</taxon>
        <taxon>Panicinae</taxon>
        <taxon>Panicum</taxon>
        <taxon>Panicum sect. Hiantes</taxon>
    </lineage>
</organism>
<dbReference type="GO" id="GO:0010333">
    <property type="term" value="F:terpene synthase activity"/>
    <property type="evidence" value="ECO:0007669"/>
    <property type="project" value="InterPro"/>
</dbReference>
<dbReference type="Pfam" id="PF03936">
    <property type="entry name" value="Terpene_synth_C"/>
    <property type="match status" value="1"/>
</dbReference>
<evidence type="ECO:0000259" key="2">
    <source>
        <dbReference type="Pfam" id="PF03936"/>
    </source>
</evidence>
<keyword evidence="1" id="KW-0479">Metal-binding</keyword>
<comment type="caution">
    <text evidence="3">The sequence shown here is derived from an EMBL/GenBank/DDBJ whole genome shotgun (WGS) entry which is preliminary data.</text>
</comment>
<dbReference type="Proteomes" id="UP000823388">
    <property type="component" value="Chromosome 6N"/>
</dbReference>
<accession>A0A8T0R6X5</accession>
<dbReference type="Gene3D" id="1.10.600.10">
    <property type="entry name" value="Farnesyl Diphosphate Synthase"/>
    <property type="match status" value="1"/>
</dbReference>
<evidence type="ECO:0000313" key="4">
    <source>
        <dbReference type="Proteomes" id="UP000823388"/>
    </source>
</evidence>
<evidence type="ECO:0000256" key="1">
    <source>
        <dbReference type="ARBA" id="ARBA00022723"/>
    </source>
</evidence>
<gene>
    <name evidence="3" type="ORF">PVAP13_6NG370900</name>
</gene>
<dbReference type="PANTHER" id="PTHR31225:SF63">
    <property type="entry name" value="BETA-SELINENE SYNTHASE"/>
    <property type="match status" value="1"/>
</dbReference>
<dbReference type="InterPro" id="IPR005630">
    <property type="entry name" value="Terpene_synthase_metal-bd"/>
</dbReference>
<dbReference type="InterPro" id="IPR008949">
    <property type="entry name" value="Isoprenoid_synthase_dom_sf"/>
</dbReference>
<name>A0A8T0R6X5_PANVG</name>
<dbReference type="GO" id="GO:0016114">
    <property type="term" value="P:terpenoid biosynthetic process"/>
    <property type="evidence" value="ECO:0007669"/>
    <property type="project" value="InterPro"/>
</dbReference>
<feature type="domain" description="Terpene synthase metal-binding" evidence="2">
    <location>
        <begin position="2"/>
        <end position="153"/>
    </location>
</feature>
<sequence length="212" mass="24328">MYYIKLLSNFNEIEDILEPSVKYRMAYVKREFQLQSKTSIQQAKWLNENCMPSFKEQIDVAIMATASQFFFLMALMGAGQVVNNEAFEWAHNMPDMSHATAEIGRFINDIAAYKLGKCKNDAPSAVECYMKEYGMTGEEAMAAVAEMIEQAWRRMNRAYMELKGTLKPAAQCLLNLGRSFETFYLHGSKDGLTYGRDVKELITLYFLKEVHV</sequence>
<reference evidence="3" key="1">
    <citation type="submission" date="2020-05" db="EMBL/GenBank/DDBJ databases">
        <title>WGS assembly of Panicum virgatum.</title>
        <authorList>
            <person name="Lovell J.T."/>
            <person name="Jenkins J."/>
            <person name="Shu S."/>
            <person name="Juenger T.E."/>
            <person name="Schmutz J."/>
        </authorList>
    </citation>
    <scope>NUCLEOTIDE SEQUENCE</scope>
    <source>
        <strain evidence="3">AP13</strain>
    </source>
</reference>
<dbReference type="AlphaFoldDB" id="A0A8T0R6X5"/>
<dbReference type="SUPFAM" id="SSF48576">
    <property type="entry name" value="Terpenoid synthases"/>
    <property type="match status" value="1"/>
</dbReference>
<keyword evidence="4" id="KW-1185">Reference proteome</keyword>
<dbReference type="EMBL" id="CM029048">
    <property type="protein sequence ID" value="KAG2580855.1"/>
    <property type="molecule type" value="Genomic_DNA"/>
</dbReference>
<proteinExistence type="predicted"/>
<evidence type="ECO:0000313" key="3">
    <source>
        <dbReference type="EMBL" id="KAG2580855.1"/>
    </source>
</evidence>
<dbReference type="PANTHER" id="PTHR31225">
    <property type="entry name" value="OS04G0344100 PROTEIN-RELATED"/>
    <property type="match status" value="1"/>
</dbReference>
<protein>
    <recommendedName>
        <fullName evidence="2">Terpene synthase metal-binding domain-containing protein</fullName>
    </recommendedName>
</protein>
<dbReference type="InterPro" id="IPR050148">
    <property type="entry name" value="Terpene_synthase-like"/>
</dbReference>
<dbReference type="GO" id="GO:0000287">
    <property type="term" value="F:magnesium ion binding"/>
    <property type="evidence" value="ECO:0007669"/>
    <property type="project" value="InterPro"/>
</dbReference>